<comment type="similarity">
    <text evidence="3 11">Belongs to the glycosyl hydrolase 17 family.</text>
</comment>
<dbReference type="FunFam" id="3.20.20.80:FF:000002">
    <property type="entry name" value="Glucan endo-1,3-beta-glucosidase 3"/>
    <property type="match status" value="1"/>
</dbReference>
<evidence type="ECO:0000256" key="12">
    <source>
        <dbReference type="SAM" id="MobiDB-lite"/>
    </source>
</evidence>
<dbReference type="EMBL" id="JAVIJP010000009">
    <property type="protein sequence ID" value="KAL3647323.1"/>
    <property type="molecule type" value="Genomic_DNA"/>
</dbReference>
<sequence>MAAVSYSAAAAALFILAAATAVQSIGVNYGTLGDNLPPPSQVAQFIKDKTTIDRIKLFDANPDILRAFANTGILVAVTIPNGEIPSLTDIGYARSWVVANIKPFYPATQINYILVGNEILHWGPQNLRDNLVAAMVSVHDALQQEGINDIKVTTAHSLAILEPTDLPSLARFVTGWDQAVLAPMLQFHRRTKTPFMVNPYPYFGYTPEKADLALFRPTKPVFDKFTRRTYGNMFDILLDSVYISMMKLGYKDVEIAVGETGWASQGETFEQPKCSVDNAASYNGGLVRHYNSGRGTPLMPRRKFDTYIFALFNENQKTGSLAEKNFGLFRPDFSAVYDAGVMRSSGPAPKVPRPSHPVHPKPPATGGKKWCVPKPGASDSALQKNLDYVCSLDIDCKPINAGGACFTPNTVRDHASFAMNSYYHAKGLFDYNCDFSGTALVTTTDPSTGTCKYIS</sequence>
<gene>
    <name evidence="15" type="ORF">CASFOL_008291</name>
</gene>
<evidence type="ECO:0000256" key="6">
    <source>
        <dbReference type="ARBA" id="ARBA00022729"/>
    </source>
</evidence>
<evidence type="ECO:0000256" key="4">
    <source>
        <dbReference type="ARBA" id="ARBA00012780"/>
    </source>
</evidence>
<keyword evidence="5" id="KW-0325">Glycoprotein</keyword>
<feature type="domain" description="X8" evidence="14">
    <location>
        <begin position="369"/>
        <end position="453"/>
    </location>
</feature>
<keyword evidence="16" id="KW-1185">Reference proteome</keyword>
<dbReference type="Proteomes" id="UP001632038">
    <property type="component" value="Unassembled WGS sequence"/>
</dbReference>
<dbReference type="PANTHER" id="PTHR32227">
    <property type="entry name" value="GLUCAN ENDO-1,3-BETA-GLUCOSIDASE BG1-RELATED-RELATED"/>
    <property type="match status" value="1"/>
</dbReference>
<name>A0ABD3DYI2_9LAMI</name>
<evidence type="ECO:0000256" key="13">
    <source>
        <dbReference type="SAM" id="SignalP"/>
    </source>
</evidence>
<keyword evidence="10" id="KW-0326">Glycosidase</keyword>
<dbReference type="Pfam" id="PF07983">
    <property type="entry name" value="X8"/>
    <property type="match status" value="1"/>
</dbReference>
<evidence type="ECO:0000256" key="1">
    <source>
        <dbReference type="ARBA" id="ARBA00000382"/>
    </source>
</evidence>
<comment type="caution">
    <text evidence="15">The sequence shown here is derived from an EMBL/GenBank/DDBJ whole genome shotgun (WGS) entry which is preliminary data.</text>
</comment>
<dbReference type="InterPro" id="IPR012946">
    <property type="entry name" value="X8"/>
</dbReference>
<evidence type="ECO:0000256" key="7">
    <source>
        <dbReference type="ARBA" id="ARBA00022801"/>
    </source>
</evidence>
<evidence type="ECO:0000256" key="11">
    <source>
        <dbReference type="RuleBase" id="RU004335"/>
    </source>
</evidence>
<dbReference type="Gene3D" id="3.20.20.80">
    <property type="entry name" value="Glycosidases"/>
    <property type="match status" value="1"/>
</dbReference>
<comment type="subcellular location">
    <subcellularLocation>
        <location evidence="2">Cell membrane</location>
        <topology evidence="2">Lipid-anchor</topology>
        <topology evidence="2">GPI-anchor</topology>
    </subcellularLocation>
</comment>
<keyword evidence="8" id="KW-0611">Plant defense</keyword>
<dbReference type="GO" id="GO:0005886">
    <property type="term" value="C:plasma membrane"/>
    <property type="evidence" value="ECO:0007669"/>
    <property type="project" value="UniProtKB-SubCell"/>
</dbReference>
<dbReference type="InterPro" id="IPR000490">
    <property type="entry name" value="Glyco_hydro_17"/>
</dbReference>
<keyword evidence="7" id="KW-0378">Hydrolase</keyword>
<feature type="compositionally biased region" description="Pro residues" evidence="12">
    <location>
        <begin position="349"/>
        <end position="363"/>
    </location>
</feature>
<dbReference type="InterPro" id="IPR044965">
    <property type="entry name" value="Glyco_hydro_17_plant"/>
</dbReference>
<keyword evidence="5" id="KW-0449">Lipoprotein</keyword>
<dbReference type="SMART" id="SM00768">
    <property type="entry name" value="X8"/>
    <property type="match status" value="1"/>
</dbReference>
<organism evidence="15 16">
    <name type="scientific">Castilleja foliolosa</name>
    <dbReference type="NCBI Taxonomy" id="1961234"/>
    <lineage>
        <taxon>Eukaryota</taxon>
        <taxon>Viridiplantae</taxon>
        <taxon>Streptophyta</taxon>
        <taxon>Embryophyta</taxon>
        <taxon>Tracheophyta</taxon>
        <taxon>Spermatophyta</taxon>
        <taxon>Magnoliopsida</taxon>
        <taxon>eudicotyledons</taxon>
        <taxon>Gunneridae</taxon>
        <taxon>Pentapetalae</taxon>
        <taxon>asterids</taxon>
        <taxon>lamiids</taxon>
        <taxon>Lamiales</taxon>
        <taxon>Orobanchaceae</taxon>
        <taxon>Pedicularideae</taxon>
        <taxon>Castillejinae</taxon>
        <taxon>Castilleja</taxon>
    </lineage>
</organism>
<evidence type="ECO:0000256" key="5">
    <source>
        <dbReference type="ARBA" id="ARBA00022622"/>
    </source>
</evidence>
<evidence type="ECO:0000256" key="3">
    <source>
        <dbReference type="ARBA" id="ARBA00008773"/>
    </source>
</evidence>
<keyword evidence="5" id="KW-0336">GPI-anchor</keyword>
<evidence type="ECO:0000313" key="15">
    <source>
        <dbReference type="EMBL" id="KAL3647323.1"/>
    </source>
</evidence>
<dbReference type="InterPro" id="IPR017853">
    <property type="entry name" value="GH"/>
</dbReference>
<dbReference type="AlphaFoldDB" id="A0ABD3DYI2"/>
<keyword evidence="9" id="KW-1015">Disulfide bond</keyword>
<keyword evidence="5" id="KW-0472">Membrane</keyword>
<dbReference type="GO" id="GO:0098552">
    <property type="term" value="C:side of membrane"/>
    <property type="evidence" value="ECO:0007669"/>
    <property type="project" value="UniProtKB-KW"/>
</dbReference>
<evidence type="ECO:0000256" key="8">
    <source>
        <dbReference type="ARBA" id="ARBA00022821"/>
    </source>
</evidence>
<evidence type="ECO:0000313" key="16">
    <source>
        <dbReference type="Proteomes" id="UP001632038"/>
    </source>
</evidence>
<proteinExistence type="inferred from homology"/>
<keyword evidence="6 13" id="KW-0732">Signal</keyword>
<dbReference type="EC" id="3.2.1.39" evidence="4"/>
<dbReference type="Pfam" id="PF00332">
    <property type="entry name" value="Glyco_hydro_17"/>
    <property type="match status" value="1"/>
</dbReference>
<reference evidence="16" key="1">
    <citation type="journal article" date="2024" name="IScience">
        <title>Strigolactones Initiate the Formation of Haustorium-like Structures in Castilleja.</title>
        <authorList>
            <person name="Buerger M."/>
            <person name="Peterson D."/>
            <person name="Chory J."/>
        </authorList>
    </citation>
    <scope>NUCLEOTIDE SEQUENCE [LARGE SCALE GENOMIC DNA]</scope>
</reference>
<evidence type="ECO:0000259" key="14">
    <source>
        <dbReference type="SMART" id="SM00768"/>
    </source>
</evidence>
<feature type="signal peptide" evidence="13">
    <location>
        <begin position="1"/>
        <end position="24"/>
    </location>
</feature>
<protein>
    <recommendedName>
        <fullName evidence="4">glucan endo-1,3-beta-D-glucosidase</fullName>
        <ecNumber evidence="4">3.2.1.39</ecNumber>
    </recommendedName>
</protein>
<dbReference type="Gene3D" id="1.20.58.1040">
    <property type="match status" value="1"/>
</dbReference>
<dbReference type="SUPFAM" id="SSF51445">
    <property type="entry name" value="(Trans)glycosidases"/>
    <property type="match status" value="1"/>
</dbReference>
<dbReference type="GO" id="GO:0006952">
    <property type="term" value="P:defense response"/>
    <property type="evidence" value="ECO:0007669"/>
    <property type="project" value="UniProtKB-KW"/>
</dbReference>
<dbReference type="FunFam" id="1.20.58.1040:FF:000003">
    <property type="entry name" value="glucan endo-1,3-beta-glucosidase 7"/>
    <property type="match status" value="1"/>
</dbReference>
<evidence type="ECO:0000256" key="10">
    <source>
        <dbReference type="ARBA" id="ARBA00023295"/>
    </source>
</evidence>
<feature type="chain" id="PRO_5044853353" description="glucan endo-1,3-beta-D-glucosidase" evidence="13">
    <location>
        <begin position="25"/>
        <end position="455"/>
    </location>
</feature>
<dbReference type="GO" id="GO:0042973">
    <property type="term" value="F:glucan endo-1,3-beta-D-glucosidase activity"/>
    <property type="evidence" value="ECO:0007669"/>
    <property type="project" value="UniProtKB-EC"/>
</dbReference>
<feature type="region of interest" description="Disordered" evidence="12">
    <location>
        <begin position="345"/>
        <end position="368"/>
    </location>
</feature>
<evidence type="ECO:0000256" key="9">
    <source>
        <dbReference type="ARBA" id="ARBA00023157"/>
    </source>
</evidence>
<accession>A0ABD3DYI2</accession>
<comment type="catalytic activity">
    <reaction evidence="1">
        <text>Hydrolysis of (1-&gt;3)-beta-D-glucosidic linkages in (1-&gt;3)-beta-D-glucans.</text>
        <dbReference type="EC" id="3.2.1.39"/>
    </reaction>
</comment>
<evidence type="ECO:0000256" key="2">
    <source>
        <dbReference type="ARBA" id="ARBA00004609"/>
    </source>
</evidence>